<sequence length="292" mass="32249">YSIIAAAAFVTMPAMAQESTNFTATFENVEGVTLTSDGYYIGKETENTFVSYCATGYYSNYKQGPFTFSNSYTPSLRAWTGFGISNRTQTTFKNVNPDQYNNVVGGGYDGSANFCVIFGSQDSIIVDESVTQFKGFYITNSAFTANNFLNGDGYSKKFTQNGDFIKVILTGKKADNSIVKKEIMLAEFSDGTLKYISDWQWVDLSDFTGVKTISFGFDGSDKSKWGLNTPQYCVIDNLSAMVSTGIENTFKKETEVYEVARYSVNGARLNAPQRGLNIVKMSDGTTRKVMVK</sequence>
<dbReference type="Pfam" id="PF14717">
    <property type="entry name" value="DUF4465"/>
    <property type="match status" value="1"/>
</dbReference>
<protein>
    <recommendedName>
        <fullName evidence="4">DUF4465 domain-containing protein</fullName>
    </recommendedName>
</protein>
<dbReference type="Proteomes" id="UP000070533">
    <property type="component" value="Unassembled WGS sequence"/>
</dbReference>
<dbReference type="OrthoDB" id="975232at2"/>
<feature type="non-terminal residue" evidence="2">
    <location>
        <position position="1"/>
    </location>
</feature>
<dbReference type="InterPro" id="IPR027828">
    <property type="entry name" value="DUF4465"/>
</dbReference>
<feature type="chain" id="PRO_5007458630" description="DUF4465 domain-containing protein" evidence="1">
    <location>
        <begin position="17"/>
        <end position="292"/>
    </location>
</feature>
<accession>A0A133QD09</accession>
<organism evidence="2 3">
    <name type="scientific">Prevotella corporis</name>
    <dbReference type="NCBI Taxonomy" id="28128"/>
    <lineage>
        <taxon>Bacteria</taxon>
        <taxon>Pseudomonadati</taxon>
        <taxon>Bacteroidota</taxon>
        <taxon>Bacteroidia</taxon>
        <taxon>Bacteroidales</taxon>
        <taxon>Prevotellaceae</taxon>
        <taxon>Prevotella</taxon>
    </lineage>
</organism>
<evidence type="ECO:0000256" key="1">
    <source>
        <dbReference type="SAM" id="SignalP"/>
    </source>
</evidence>
<evidence type="ECO:0000313" key="3">
    <source>
        <dbReference type="Proteomes" id="UP000070533"/>
    </source>
</evidence>
<dbReference type="Gene3D" id="2.60.120.1350">
    <property type="entry name" value="Protein of unknown function DUF4465"/>
    <property type="match status" value="1"/>
</dbReference>
<dbReference type="EMBL" id="LRQG01000061">
    <property type="protein sequence ID" value="KXA40755.1"/>
    <property type="molecule type" value="Genomic_DNA"/>
</dbReference>
<dbReference type="eggNOG" id="ENOG5032GIQ">
    <property type="taxonomic scope" value="Bacteria"/>
</dbReference>
<feature type="signal peptide" evidence="1">
    <location>
        <begin position="1"/>
        <end position="16"/>
    </location>
</feature>
<name>A0A133QD09_9BACT</name>
<dbReference type="PATRIC" id="fig|28128.5.peg.1025"/>
<evidence type="ECO:0008006" key="4">
    <source>
        <dbReference type="Google" id="ProtNLM"/>
    </source>
</evidence>
<comment type="caution">
    <text evidence="2">The sequence shown here is derived from an EMBL/GenBank/DDBJ whole genome shotgun (WGS) entry which is preliminary data.</text>
</comment>
<proteinExistence type="predicted"/>
<keyword evidence="3" id="KW-1185">Reference proteome</keyword>
<dbReference type="AlphaFoldDB" id="A0A133QD09"/>
<gene>
    <name evidence="2" type="ORF">HMPREF3226_01016</name>
</gene>
<evidence type="ECO:0000313" key="2">
    <source>
        <dbReference type="EMBL" id="KXA40755.1"/>
    </source>
</evidence>
<keyword evidence="1" id="KW-0732">Signal</keyword>
<dbReference type="RefSeq" id="WP_156439189.1">
    <property type="nucleotide sequence ID" value="NZ_KQ957219.1"/>
</dbReference>
<dbReference type="STRING" id="28128.HMPREF3226_01016"/>
<reference evidence="3" key="1">
    <citation type="submission" date="2016-01" db="EMBL/GenBank/DDBJ databases">
        <authorList>
            <person name="Mitreva M."/>
            <person name="Pepin K.H."/>
            <person name="Mihindukulasuriya K.A."/>
            <person name="Fulton R."/>
            <person name="Fronick C."/>
            <person name="O'Laughlin M."/>
            <person name="Miner T."/>
            <person name="Herter B."/>
            <person name="Rosa B.A."/>
            <person name="Cordes M."/>
            <person name="Tomlinson C."/>
            <person name="Wollam A."/>
            <person name="Palsikar V.B."/>
            <person name="Mardis E.R."/>
            <person name="Wilson R.K."/>
        </authorList>
    </citation>
    <scope>NUCLEOTIDE SEQUENCE [LARGE SCALE GENOMIC DNA]</scope>
    <source>
        <strain evidence="3">MJR7716</strain>
    </source>
</reference>